<dbReference type="GeneID" id="23111303"/>
<dbReference type="SUPFAM" id="SSF54862">
    <property type="entry name" value="4Fe-4S ferredoxins"/>
    <property type="match status" value="1"/>
</dbReference>
<protein>
    <submittedName>
        <fullName evidence="10">Glutamate synthase [NADPH] small chain</fullName>
        <ecNumber evidence="10">1.4.1.13</ecNumber>
    </submittedName>
</protein>
<keyword evidence="6" id="KW-0411">Iron-sulfur</keyword>
<accession>A0A6N2XSR3</accession>
<evidence type="ECO:0000256" key="4">
    <source>
        <dbReference type="ARBA" id="ARBA00022737"/>
    </source>
</evidence>
<dbReference type="InterPro" id="IPR036188">
    <property type="entry name" value="FAD/NAD-bd_sf"/>
</dbReference>
<feature type="domain" description="4Fe-4S His(Cys)3-ligated-type" evidence="9">
    <location>
        <begin position="77"/>
        <end position="116"/>
    </location>
</feature>
<sequence length="696" mass="76339">MKIIIDGKEIEAKEGQSVLEAALAANVFIPHLCSHPDLEAKGGCRLCSVEIEGGSGAVPACETMAKDGMRLRVSGPEAEKVRKMAMELILATHPADCTGCPKYGRCELQSMYQYMGVSPERWRKKSRSTANDDSNPLISHLFTRCVRCGRCIRACQDLRGVKVLDYIKTDAGVRAGIPGGKSLKEAGCRFCGACIEVCPTGSIMDQVKIMKENRSMAENIVPCQSACPAHIDIPRYIRYIREGEFDKAAAVIREKVPFPETLGSICNHACEGECKRNELDAPLSVCRLKRAAAANESGAWKERVRREPATGKKAAVMGAGPAGLTAAYYLAKKGHEVTVFEKNPKAGGQCRYGIPAYRLPDRLLDREIHTILEAGIELRTNTQPQSPDQLLKQGYDTVLVAVGTHKGTRLPIEGSGLPQVYVNTDFLKQARLGTPLPLSGRVMVLGGGNVAYDCARTALRLGAEEVHIACLENEQQMTSTPEEIAEGTEEGILLHAAHSFLRITGTDRVEGVELQKVNRFYFDENRKAVIELEEGTNQVIPVEYVIFAVGQKPEDTEQMGLALTHGPYILADENQRTSQEGVYAAGDAVTGTKSVIEAIAAGRRAAEQMDLYLGGDGDISEMLLEKETPPSYIGRVEDFAERKRSQPRTAQPDQRVKDFTPVEEPFTCEQAMCEAGRCLQCDLRLRLTKTKLWNEY</sequence>
<evidence type="ECO:0000256" key="1">
    <source>
        <dbReference type="ARBA" id="ARBA00001966"/>
    </source>
</evidence>
<dbReference type="GO" id="GO:0046872">
    <property type="term" value="F:metal ion binding"/>
    <property type="evidence" value="ECO:0007669"/>
    <property type="project" value="UniProtKB-KW"/>
</dbReference>
<evidence type="ECO:0000259" key="8">
    <source>
        <dbReference type="PROSITE" id="PS51379"/>
    </source>
</evidence>
<dbReference type="PROSITE" id="PS51839">
    <property type="entry name" value="4FE4S_HC3"/>
    <property type="match status" value="1"/>
</dbReference>
<dbReference type="EMBL" id="CACRTF010000032">
    <property type="protein sequence ID" value="VYT57484.1"/>
    <property type="molecule type" value="Genomic_DNA"/>
</dbReference>
<dbReference type="InterPro" id="IPR017896">
    <property type="entry name" value="4Fe4S_Fe-S-bd"/>
</dbReference>
<evidence type="ECO:0000259" key="9">
    <source>
        <dbReference type="PROSITE" id="PS51839"/>
    </source>
</evidence>
<dbReference type="SUPFAM" id="SSF51971">
    <property type="entry name" value="Nucleotide-binding domain"/>
    <property type="match status" value="2"/>
</dbReference>
<evidence type="ECO:0000256" key="5">
    <source>
        <dbReference type="ARBA" id="ARBA00023004"/>
    </source>
</evidence>
<dbReference type="PROSITE" id="PS00198">
    <property type="entry name" value="4FE4S_FER_1"/>
    <property type="match status" value="1"/>
</dbReference>
<dbReference type="PROSITE" id="PS00641">
    <property type="entry name" value="COMPLEX1_75K_1"/>
    <property type="match status" value="1"/>
</dbReference>
<dbReference type="Pfam" id="PF14691">
    <property type="entry name" value="Fer4_20"/>
    <property type="match status" value="1"/>
</dbReference>
<keyword evidence="2" id="KW-0004">4Fe-4S</keyword>
<dbReference type="GO" id="GO:0008137">
    <property type="term" value="F:NADH dehydrogenase (ubiquinone) activity"/>
    <property type="evidence" value="ECO:0007669"/>
    <property type="project" value="InterPro"/>
</dbReference>
<dbReference type="SUPFAM" id="SSF46548">
    <property type="entry name" value="alpha-helical ferredoxin"/>
    <property type="match status" value="1"/>
</dbReference>
<dbReference type="SMART" id="SM00929">
    <property type="entry name" value="NADH-G_4Fe-4S_3"/>
    <property type="match status" value="1"/>
</dbReference>
<evidence type="ECO:0000256" key="6">
    <source>
        <dbReference type="ARBA" id="ARBA00023014"/>
    </source>
</evidence>
<dbReference type="InterPro" id="IPR000283">
    <property type="entry name" value="NADH_UbQ_OxRdtase_75kDa_su_CS"/>
</dbReference>
<proteinExistence type="predicted"/>
<dbReference type="FunFam" id="3.30.70.20:FF:000035">
    <property type="entry name" value="Iron hydrogenase 1"/>
    <property type="match status" value="1"/>
</dbReference>
<dbReference type="Pfam" id="PF13510">
    <property type="entry name" value="Fer2_4"/>
    <property type="match status" value="1"/>
</dbReference>
<dbReference type="GO" id="GO:0016020">
    <property type="term" value="C:membrane"/>
    <property type="evidence" value="ECO:0007669"/>
    <property type="project" value="InterPro"/>
</dbReference>
<dbReference type="InterPro" id="IPR019574">
    <property type="entry name" value="NADH_UbQ_OxRdtase_Gsu_4Fe4S-bd"/>
</dbReference>
<organism evidence="10">
    <name type="scientific">Enterocloster bolteae</name>
    <dbReference type="NCBI Taxonomy" id="208479"/>
    <lineage>
        <taxon>Bacteria</taxon>
        <taxon>Bacillati</taxon>
        <taxon>Bacillota</taxon>
        <taxon>Clostridia</taxon>
        <taxon>Lachnospirales</taxon>
        <taxon>Lachnospiraceae</taxon>
        <taxon>Enterocloster</taxon>
    </lineage>
</organism>
<name>A0A6N2XSR3_9FIRM</name>
<dbReference type="Gene3D" id="3.50.50.60">
    <property type="entry name" value="FAD/NAD(P)-binding domain"/>
    <property type="match status" value="2"/>
</dbReference>
<dbReference type="RefSeq" id="WP_002573866.1">
    <property type="nucleotide sequence ID" value="NZ_BAABZS010000001.1"/>
</dbReference>
<evidence type="ECO:0000259" key="7">
    <source>
        <dbReference type="PROSITE" id="PS51085"/>
    </source>
</evidence>
<dbReference type="PANTHER" id="PTHR42783">
    <property type="entry name" value="GLUTAMATE SYNTHASE [NADPH] SMALL CHAIN"/>
    <property type="match status" value="1"/>
</dbReference>
<dbReference type="InterPro" id="IPR023753">
    <property type="entry name" value="FAD/NAD-binding_dom"/>
</dbReference>
<dbReference type="InterPro" id="IPR001041">
    <property type="entry name" value="2Fe-2S_ferredoxin-type"/>
</dbReference>
<evidence type="ECO:0000313" key="10">
    <source>
        <dbReference type="EMBL" id="VYT57484.1"/>
    </source>
</evidence>
<dbReference type="Gene3D" id="3.10.20.740">
    <property type="match status" value="1"/>
</dbReference>
<dbReference type="PROSITE" id="PS51085">
    <property type="entry name" value="2FE2S_FER_2"/>
    <property type="match status" value="1"/>
</dbReference>
<feature type="domain" description="2Fe-2S ferredoxin-type" evidence="7">
    <location>
        <begin position="1"/>
        <end position="77"/>
    </location>
</feature>
<dbReference type="GO" id="GO:0051539">
    <property type="term" value="F:4 iron, 4 sulfur cluster binding"/>
    <property type="evidence" value="ECO:0007669"/>
    <property type="project" value="UniProtKB-KW"/>
</dbReference>
<dbReference type="PANTHER" id="PTHR42783:SF3">
    <property type="entry name" value="GLUTAMATE SYNTHASE [NADPH] SMALL CHAIN-RELATED"/>
    <property type="match status" value="1"/>
</dbReference>
<dbReference type="Gene3D" id="3.30.70.20">
    <property type="match status" value="1"/>
</dbReference>
<dbReference type="Pfam" id="PF10588">
    <property type="entry name" value="NADH-G_4Fe-4S_3"/>
    <property type="match status" value="1"/>
</dbReference>
<dbReference type="Pfam" id="PF07992">
    <property type="entry name" value="Pyr_redox_2"/>
    <property type="match status" value="1"/>
</dbReference>
<feature type="domain" description="4Fe-4S ferredoxin-type" evidence="8">
    <location>
        <begin position="134"/>
        <end position="166"/>
    </location>
</feature>
<feature type="domain" description="4Fe-4S ferredoxin-type" evidence="8">
    <location>
        <begin position="179"/>
        <end position="209"/>
    </location>
</feature>
<evidence type="ECO:0000256" key="2">
    <source>
        <dbReference type="ARBA" id="ARBA00022485"/>
    </source>
</evidence>
<dbReference type="InterPro" id="IPR017900">
    <property type="entry name" value="4Fe4S_Fe_S_CS"/>
</dbReference>
<dbReference type="SUPFAM" id="SSF54292">
    <property type="entry name" value="2Fe-2S ferredoxin-like"/>
    <property type="match status" value="1"/>
</dbReference>
<dbReference type="GO" id="GO:0042773">
    <property type="term" value="P:ATP synthesis coupled electron transport"/>
    <property type="evidence" value="ECO:0007669"/>
    <property type="project" value="InterPro"/>
</dbReference>
<keyword evidence="10" id="KW-0560">Oxidoreductase</keyword>
<dbReference type="InterPro" id="IPR009051">
    <property type="entry name" value="Helical_ferredxn"/>
</dbReference>
<dbReference type="AlphaFoldDB" id="A0A6N2XSR3"/>
<dbReference type="PRINTS" id="PR00469">
    <property type="entry name" value="PNDRDTASEII"/>
</dbReference>
<keyword evidence="5" id="KW-0408">Iron</keyword>
<keyword evidence="4" id="KW-0677">Repeat</keyword>
<dbReference type="GO" id="GO:0004355">
    <property type="term" value="F:glutamate synthase (NADPH) activity"/>
    <property type="evidence" value="ECO:0007669"/>
    <property type="project" value="UniProtKB-EC"/>
</dbReference>
<gene>
    <name evidence="10" type="primary">gltD_1</name>
    <name evidence="10" type="ORF">CBLFYP116_00546</name>
</gene>
<dbReference type="Pfam" id="PF22117">
    <property type="entry name" value="Fer4_Nqo3"/>
    <property type="match status" value="1"/>
</dbReference>
<comment type="cofactor">
    <cofactor evidence="1">
        <name>[4Fe-4S] cluster</name>
        <dbReference type="ChEBI" id="CHEBI:49883"/>
    </cofactor>
</comment>
<dbReference type="Gene3D" id="1.10.1060.10">
    <property type="entry name" value="Alpha-helical ferredoxin"/>
    <property type="match status" value="1"/>
</dbReference>
<keyword evidence="3" id="KW-0479">Metal-binding</keyword>
<dbReference type="InterPro" id="IPR036010">
    <property type="entry name" value="2Fe-2S_ferredoxin-like_sf"/>
</dbReference>
<dbReference type="PRINTS" id="PR00368">
    <property type="entry name" value="FADPNR"/>
</dbReference>
<dbReference type="InterPro" id="IPR054351">
    <property type="entry name" value="NADH_UbQ_OxRdtase_ferredoxin"/>
</dbReference>
<dbReference type="EC" id="1.4.1.13" evidence="10"/>
<reference evidence="10" key="1">
    <citation type="submission" date="2019-11" db="EMBL/GenBank/DDBJ databases">
        <authorList>
            <person name="Feng L."/>
        </authorList>
    </citation>
    <scope>NUCLEOTIDE SEQUENCE</scope>
    <source>
        <strain evidence="10">CbolteaeLFYP116</strain>
    </source>
</reference>
<dbReference type="InterPro" id="IPR028261">
    <property type="entry name" value="DPD_II"/>
</dbReference>
<dbReference type="CDD" id="cd00207">
    <property type="entry name" value="fer2"/>
    <property type="match status" value="1"/>
</dbReference>
<evidence type="ECO:0000256" key="3">
    <source>
        <dbReference type="ARBA" id="ARBA00022723"/>
    </source>
</evidence>
<dbReference type="PROSITE" id="PS51379">
    <property type="entry name" value="4FE4S_FER_2"/>
    <property type="match status" value="2"/>
</dbReference>